<dbReference type="InterPro" id="IPR008211">
    <property type="entry name" value="Laminin_N"/>
</dbReference>
<dbReference type="PANTHER" id="PTHR10574">
    <property type="entry name" value="NETRIN/LAMININ-RELATED"/>
    <property type="match status" value="1"/>
</dbReference>
<dbReference type="SUPFAM" id="SSF49785">
    <property type="entry name" value="Galactose-binding domain-like"/>
    <property type="match status" value="1"/>
</dbReference>
<keyword evidence="5" id="KW-0677">Repeat</keyword>
<dbReference type="SMR" id="Q9NL27"/>
<evidence type="ECO:0000313" key="13">
    <source>
        <dbReference type="Ensembl" id="ENSCINP00000009636.1"/>
    </source>
</evidence>
<dbReference type="PROSITE" id="PS51117">
    <property type="entry name" value="LAMININ_NTER"/>
    <property type="match status" value="1"/>
</dbReference>
<evidence type="ECO:0000256" key="9">
    <source>
        <dbReference type="SAM" id="SignalP"/>
    </source>
</evidence>
<keyword evidence="7" id="KW-0325">Glycoprotein</keyword>
<dbReference type="SMART" id="SM00136">
    <property type="entry name" value="LamNT"/>
    <property type="match status" value="1"/>
</dbReference>
<evidence type="ECO:0000256" key="1">
    <source>
        <dbReference type="ARBA" id="ARBA00004613"/>
    </source>
</evidence>
<proteinExistence type="evidence at transcript level"/>
<dbReference type="SMART" id="SM00180">
    <property type="entry name" value="EGF_Lam"/>
    <property type="match status" value="2"/>
</dbReference>
<organism evidence="12">
    <name type="scientific">Ciona intestinalis</name>
    <name type="common">Transparent sea squirt</name>
    <name type="synonym">Ascidia intestinalis</name>
    <dbReference type="NCBI Taxonomy" id="7719"/>
    <lineage>
        <taxon>Eukaryota</taxon>
        <taxon>Metazoa</taxon>
        <taxon>Chordata</taxon>
        <taxon>Tunicata</taxon>
        <taxon>Ascidiacea</taxon>
        <taxon>Phlebobranchia</taxon>
        <taxon>Cionidae</taxon>
        <taxon>Ciona</taxon>
    </lineage>
</organism>
<dbReference type="CDD" id="cd00055">
    <property type="entry name" value="EGF_Lam"/>
    <property type="match status" value="2"/>
</dbReference>
<dbReference type="InterPro" id="IPR008979">
    <property type="entry name" value="Galactose-bd-like_sf"/>
</dbReference>
<dbReference type="InterPro" id="IPR018933">
    <property type="entry name" value="Netrin_module_non-TIMP"/>
</dbReference>
<dbReference type="SUPFAM" id="SSF50242">
    <property type="entry name" value="TIMP-like"/>
    <property type="match status" value="1"/>
</dbReference>
<keyword evidence="4 9" id="KW-0732">Signal</keyword>
<dbReference type="FunFam" id="2.10.25.10:FF:000081">
    <property type="entry name" value="Netrin 1"/>
    <property type="match status" value="1"/>
</dbReference>
<keyword evidence="14" id="KW-1185">Reference proteome</keyword>
<evidence type="ECO:0000259" key="11">
    <source>
        <dbReference type="PROSITE" id="PS51117"/>
    </source>
</evidence>
<evidence type="ECO:0000256" key="5">
    <source>
        <dbReference type="ARBA" id="ARBA00022737"/>
    </source>
</evidence>
<feature type="signal peptide" evidence="9">
    <location>
        <begin position="1"/>
        <end position="15"/>
    </location>
</feature>
<dbReference type="EMBL" id="AB033332">
    <property type="protein sequence ID" value="BAA94303.1"/>
    <property type="molecule type" value="mRNA"/>
</dbReference>
<dbReference type="GO" id="GO:0005576">
    <property type="term" value="C:extracellular region"/>
    <property type="evidence" value="ECO:0007669"/>
    <property type="project" value="UniProtKB-SubCell"/>
</dbReference>
<evidence type="ECO:0000256" key="4">
    <source>
        <dbReference type="ARBA" id="ARBA00022729"/>
    </source>
</evidence>
<feature type="chain" id="PRO_5014108284" description="Netrin-1" evidence="9">
    <location>
        <begin position="16"/>
        <end position="600"/>
    </location>
</feature>
<evidence type="ECO:0000256" key="6">
    <source>
        <dbReference type="ARBA" id="ARBA00023157"/>
    </source>
</evidence>
<dbReference type="Pfam" id="PF00055">
    <property type="entry name" value="Laminin_N"/>
    <property type="match status" value="1"/>
</dbReference>
<dbReference type="PROSITE" id="PS50189">
    <property type="entry name" value="NTR"/>
    <property type="match status" value="1"/>
</dbReference>
<keyword evidence="8" id="KW-0424">Laminin EGF-like domain</keyword>
<dbReference type="CDD" id="cd03579">
    <property type="entry name" value="NTR_netrin-1_like"/>
    <property type="match status" value="1"/>
</dbReference>
<protein>
    <recommendedName>
        <fullName evidence="2">Netrin-1</fullName>
    </recommendedName>
</protein>
<comment type="subcellular location">
    <subcellularLocation>
        <location evidence="1">Secreted</location>
    </subcellularLocation>
</comment>
<dbReference type="SMART" id="SM00643">
    <property type="entry name" value="C345C"/>
    <property type="match status" value="1"/>
</dbReference>
<reference evidence="14" key="2">
    <citation type="journal article" date="2002" name="Science">
        <title>The draft genome of Ciona intestinalis: insights into chordate and vertebrate origins.</title>
        <authorList>
            <person name="Dehal P."/>
            <person name="Satou Y."/>
            <person name="Campbell R.K."/>
            <person name="Chapman J."/>
            <person name="Degnan B."/>
            <person name="De Tomaso A."/>
            <person name="Davidson B."/>
            <person name="Di Gregorio A."/>
            <person name="Gelpke M."/>
            <person name="Goodstein D.M."/>
            <person name="Harafuji N."/>
            <person name="Hastings K.E."/>
            <person name="Ho I."/>
            <person name="Hotta K."/>
            <person name="Huang W."/>
            <person name="Kawashima T."/>
            <person name="Lemaire P."/>
            <person name="Martinez D."/>
            <person name="Meinertzhagen I.A."/>
            <person name="Necula S."/>
            <person name="Nonaka M."/>
            <person name="Putnam N."/>
            <person name="Rash S."/>
            <person name="Saiga H."/>
            <person name="Satake M."/>
            <person name="Terry A."/>
            <person name="Yamada L."/>
            <person name="Wang H.G."/>
            <person name="Awazu S."/>
            <person name="Azumi K."/>
            <person name="Boore J."/>
            <person name="Branno M."/>
            <person name="Chin-Bow S."/>
            <person name="DeSantis R."/>
            <person name="Doyle S."/>
            <person name="Francino P."/>
            <person name="Keys D.N."/>
            <person name="Haga S."/>
            <person name="Hayashi H."/>
            <person name="Hino K."/>
            <person name="Imai K.S."/>
            <person name="Inaba K."/>
            <person name="Kano S."/>
            <person name="Kobayashi K."/>
            <person name="Kobayashi M."/>
            <person name="Lee B.I."/>
            <person name="Makabe K.W."/>
            <person name="Manohar C."/>
            <person name="Matassi G."/>
            <person name="Medina M."/>
            <person name="Mochizuki Y."/>
            <person name="Mount S."/>
            <person name="Morishita T."/>
            <person name="Miura S."/>
            <person name="Nakayama A."/>
            <person name="Nishizaka S."/>
            <person name="Nomoto H."/>
            <person name="Ohta F."/>
            <person name="Oishi K."/>
            <person name="Rigoutsos I."/>
            <person name="Sano M."/>
            <person name="Sasaki A."/>
            <person name="Sasakura Y."/>
            <person name="Shoguchi E."/>
            <person name="Shin-i T."/>
            <person name="Spagnuolo A."/>
            <person name="Stainier D."/>
            <person name="Suzuki M.M."/>
            <person name="Tassy O."/>
            <person name="Takatori N."/>
            <person name="Tokuoka M."/>
            <person name="Yagi K."/>
            <person name="Yoshizaki F."/>
            <person name="Wada S."/>
            <person name="Zhang C."/>
            <person name="Hyatt P.D."/>
            <person name="Larimer F."/>
            <person name="Detter C."/>
            <person name="Doggett N."/>
            <person name="Glavina T."/>
            <person name="Hawkins T."/>
            <person name="Richardson P."/>
            <person name="Lucas S."/>
            <person name="Kohara Y."/>
            <person name="Levine M."/>
            <person name="Satoh N."/>
            <person name="Rokhsar D.S."/>
        </authorList>
    </citation>
    <scope>NUCLEOTIDE SEQUENCE [LARGE SCALE GENOMIC DNA]</scope>
</reference>
<dbReference type="AlphaFoldDB" id="Q9NL27"/>
<dbReference type="Gene3D" id="2.10.25.10">
    <property type="entry name" value="Laminin"/>
    <property type="match status" value="1"/>
</dbReference>
<dbReference type="EMBL" id="EAAA01001054">
    <property type="status" value="NOT_ANNOTATED_CDS"/>
    <property type="molecule type" value="Genomic_DNA"/>
</dbReference>
<keyword evidence="6" id="KW-1015">Disulfide bond</keyword>
<dbReference type="GeneTree" id="ENSGT00940000173816"/>
<dbReference type="Proteomes" id="UP000008144">
    <property type="component" value="Chromosome 12"/>
</dbReference>
<reference evidence="13" key="4">
    <citation type="submission" date="2025-05" db="UniProtKB">
        <authorList>
            <consortium name="Ensembl"/>
        </authorList>
    </citation>
    <scope>IDENTIFICATION</scope>
</reference>
<keyword evidence="3" id="KW-0964">Secreted</keyword>
<reference evidence="13" key="3">
    <citation type="journal article" date="2008" name="Genome Biol.">
        <title>Improved genome assembly and evidence-based global gene model set for the chordate Ciona intestinalis: new insight into intron and operon populations.</title>
        <authorList>
            <person name="Satou Y."/>
            <person name="Mineta K."/>
            <person name="Ogasawara M."/>
            <person name="Sasakura Y."/>
            <person name="Shoguchi E."/>
            <person name="Ueno K."/>
            <person name="Yamada L."/>
            <person name="Matsumoto J."/>
            <person name="Wasserscheid J."/>
            <person name="Dewar K."/>
            <person name="Wiley G.B."/>
            <person name="Macmil S.L."/>
            <person name="Roe B.A."/>
            <person name="Zeller R.W."/>
            <person name="Hastings K.E."/>
            <person name="Lemaire P."/>
            <person name="Lindquist E."/>
            <person name="Endo T."/>
            <person name="Hotta K."/>
            <person name="Inaba K."/>
        </authorList>
    </citation>
    <scope>NUCLEOTIDE SEQUENCE [LARGE SCALE GENOMIC DNA]</scope>
    <source>
        <strain evidence="13">wild type</strain>
    </source>
</reference>
<dbReference type="SUPFAM" id="SSF57196">
    <property type="entry name" value="EGF/Laminin"/>
    <property type="match status" value="2"/>
</dbReference>
<evidence type="ECO:0000256" key="3">
    <source>
        <dbReference type="ARBA" id="ARBA00022525"/>
    </source>
</evidence>
<dbReference type="Pfam" id="PF00053">
    <property type="entry name" value="EGF_laminin"/>
    <property type="match status" value="1"/>
</dbReference>
<accession>Q9NL27</accession>
<dbReference type="PANTHER" id="PTHR10574:SF365">
    <property type="entry name" value="NETRIN-A-RELATED"/>
    <property type="match status" value="1"/>
</dbReference>
<evidence type="ECO:0000256" key="2">
    <source>
        <dbReference type="ARBA" id="ARBA00015919"/>
    </source>
</evidence>
<name>Q9NL27_CIOIN</name>
<dbReference type="InterPro" id="IPR002049">
    <property type="entry name" value="LE_dom"/>
</dbReference>
<gene>
    <name evidence="12" type="primary">Ci-NET1b</name>
    <name evidence="13" type="synonym">net1a</name>
</gene>
<dbReference type="InterPro" id="IPR008993">
    <property type="entry name" value="TIMP-like_OB-fold"/>
</dbReference>
<dbReference type="InterPro" id="IPR001134">
    <property type="entry name" value="Netrin_domain"/>
</dbReference>
<feature type="domain" description="Laminin N-terminal" evidence="11">
    <location>
        <begin position="30"/>
        <end position="337"/>
    </location>
</feature>
<dbReference type="Ensembl" id="ENSCINT00000009636.1">
    <property type="protein sequence ID" value="ENSCINP00000009636.1"/>
    <property type="gene ID" value="ENSCING00000004654.3"/>
</dbReference>
<evidence type="ECO:0000256" key="7">
    <source>
        <dbReference type="ARBA" id="ARBA00023180"/>
    </source>
</evidence>
<dbReference type="Gene3D" id="2.40.50.120">
    <property type="match status" value="1"/>
</dbReference>
<evidence type="ECO:0000313" key="14">
    <source>
        <dbReference type="Proteomes" id="UP000008144"/>
    </source>
</evidence>
<dbReference type="Gene3D" id="2.60.120.260">
    <property type="entry name" value="Galactose-binding domain-like"/>
    <property type="match status" value="1"/>
</dbReference>
<sequence>MLLVVILTLLPGTMQIRPKQLSKCYAKSKNPIECNPEFENIALKKRVEVSETCGLEGREPFCRLVEEENTVSRVCDVCEATGRRSHPASYLTDINNKHNLTYWQSKTFQSGEDQNREVELTISFEKEYEISYIYMQFYSPRPAAMIIYKSMNHGRTWVPYQYYAENCLRRFHKPYKREANETNEQEVLCSEDFNSLYPFSLGALVFNPKDGRPSEDDFEHSFILQNWVTATDIKIVLAGLHDIPRNPTTLSRISRESRSAIEARQGRRRLTPIPRGGVTRGGRAVATRASKTELRHTGVRVSGGTDILVSNPGATSTPYSFGSSSYYAINDISIGGVCKCNGHADRCIKKKGKMVCDCKHKTTGPNCETCKAFHKDRPPKRATKTNANECIACNCNMHAKRCRFSADLFEKSGGTSGGVCVKCRHNTHGRYCHKCKPGFYRNNKTKSMSNRRACRRIPVVTGATTAKPACPRTCSSSKAVRIPPAKYCKMEYAVMVRVTGKIRIGRRTSITYQVLRVFKRGGMRLKKKEMIDIQVRDRVLQCLCPRLRVNRTYLLLGKYARSDGNLRMTIDKNSVIISWLNKYKKMLRRVAKRARKRSKC</sequence>
<evidence type="ECO:0000259" key="10">
    <source>
        <dbReference type="PROSITE" id="PS50189"/>
    </source>
</evidence>
<dbReference type="InterPro" id="IPR050440">
    <property type="entry name" value="Laminin/Netrin_ECM"/>
</dbReference>
<dbReference type="Pfam" id="PF01759">
    <property type="entry name" value="NTR"/>
    <property type="match status" value="1"/>
</dbReference>
<feature type="domain" description="NTR" evidence="10">
    <location>
        <begin position="470"/>
        <end position="600"/>
    </location>
</feature>
<evidence type="ECO:0000256" key="8">
    <source>
        <dbReference type="ARBA" id="ARBA00023292"/>
    </source>
</evidence>
<evidence type="ECO:0000313" key="12">
    <source>
        <dbReference type="EMBL" id="BAA94303.1"/>
    </source>
</evidence>
<dbReference type="Pfam" id="PF24973">
    <property type="entry name" value="EGF_LMN_ATRN"/>
    <property type="match status" value="1"/>
</dbReference>
<dbReference type="InterPro" id="IPR056863">
    <property type="entry name" value="LMN_ATRN_NET-like_EGF"/>
</dbReference>
<reference evidence="12" key="1">
    <citation type="submission" date="1999-10" db="EMBL/GenBank/DDBJ databases">
        <title>Expression patterns of ascidian netrin homologues.</title>
        <authorList>
            <person name="Takamura K."/>
        </authorList>
    </citation>
    <scope>NUCLEOTIDE SEQUENCE</scope>
</reference>